<dbReference type="PANTHER" id="PTHR21621:SF0">
    <property type="entry name" value="BETA-CITRYLGLUTAMATE SYNTHASE B-RELATED"/>
    <property type="match status" value="1"/>
</dbReference>
<evidence type="ECO:0000256" key="2">
    <source>
        <dbReference type="ARBA" id="ARBA00022741"/>
    </source>
</evidence>
<accession>A0A7T0PA65</accession>
<evidence type="ECO:0000256" key="1">
    <source>
        <dbReference type="ARBA" id="ARBA00022723"/>
    </source>
</evidence>
<dbReference type="RefSeq" id="WP_165009495.1">
    <property type="nucleotide sequence ID" value="NZ_CP064954.1"/>
</dbReference>
<dbReference type="GO" id="GO:0072590">
    <property type="term" value="F:N-acetyl-L-aspartate-L-glutamate ligase activity"/>
    <property type="evidence" value="ECO:0007669"/>
    <property type="project" value="TreeGrafter"/>
</dbReference>
<dbReference type="PANTHER" id="PTHR21621">
    <property type="entry name" value="RIBOSOMAL PROTEIN S6 MODIFICATION PROTEIN"/>
    <property type="match status" value="1"/>
</dbReference>
<dbReference type="KEGG" id="cliz:G7Y31_08915"/>
<reference evidence="6 7" key="1">
    <citation type="submission" date="2020-11" db="EMBL/GenBank/DDBJ databases">
        <title>Corynebacterium sp. ZJ-599.</title>
        <authorList>
            <person name="Zhou J."/>
        </authorList>
    </citation>
    <scope>NUCLEOTIDE SEQUENCE [LARGE SCALE GENOMIC DNA]</scope>
    <source>
        <strain evidence="6 7">ZJ-599</strain>
    </source>
</reference>
<evidence type="ECO:0000256" key="4">
    <source>
        <dbReference type="PROSITE-ProRule" id="PRU00409"/>
    </source>
</evidence>
<evidence type="ECO:0000256" key="3">
    <source>
        <dbReference type="ARBA" id="ARBA00022840"/>
    </source>
</evidence>
<dbReference type="Gene3D" id="3.30.1490.20">
    <property type="entry name" value="ATP-grasp fold, A domain"/>
    <property type="match status" value="1"/>
</dbReference>
<dbReference type="NCBIfam" id="TIGR00768">
    <property type="entry name" value="rimK_fam"/>
    <property type="match status" value="1"/>
</dbReference>
<keyword evidence="2 4" id="KW-0547">Nucleotide-binding</keyword>
<dbReference type="GO" id="GO:0046872">
    <property type="term" value="F:metal ion binding"/>
    <property type="evidence" value="ECO:0007669"/>
    <property type="project" value="UniProtKB-KW"/>
</dbReference>
<keyword evidence="3 4" id="KW-0067">ATP-binding</keyword>
<gene>
    <name evidence="6" type="ORF">G7Y31_08915</name>
</gene>
<protein>
    <submittedName>
        <fullName evidence="6">RimK family alpha-L-glutamate ligase</fullName>
    </submittedName>
</protein>
<keyword evidence="6" id="KW-0436">Ligase</keyword>
<dbReference type="SUPFAM" id="SSF56059">
    <property type="entry name" value="Glutathione synthetase ATP-binding domain-like"/>
    <property type="match status" value="1"/>
</dbReference>
<dbReference type="InterPro" id="IPR013651">
    <property type="entry name" value="ATP-grasp_RimK-type"/>
</dbReference>
<dbReference type="AlphaFoldDB" id="A0A7T0PA65"/>
<dbReference type="PROSITE" id="PS50975">
    <property type="entry name" value="ATP_GRASP"/>
    <property type="match status" value="1"/>
</dbReference>
<keyword evidence="1" id="KW-0479">Metal-binding</keyword>
<keyword evidence="7" id="KW-1185">Reference proteome</keyword>
<evidence type="ECO:0000313" key="7">
    <source>
        <dbReference type="Proteomes" id="UP000594681"/>
    </source>
</evidence>
<dbReference type="GO" id="GO:0005737">
    <property type="term" value="C:cytoplasm"/>
    <property type="evidence" value="ECO:0007669"/>
    <property type="project" value="TreeGrafter"/>
</dbReference>
<proteinExistence type="predicted"/>
<dbReference type="InterPro" id="IPR011761">
    <property type="entry name" value="ATP-grasp"/>
</dbReference>
<dbReference type="EMBL" id="CP064954">
    <property type="protein sequence ID" value="QPK78661.1"/>
    <property type="molecule type" value="Genomic_DNA"/>
</dbReference>
<evidence type="ECO:0000313" key="6">
    <source>
        <dbReference type="EMBL" id="QPK78661.1"/>
    </source>
</evidence>
<dbReference type="Gene3D" id="3.40.50.20">
    <property type="match status" value="1"/>
</dbReference>
<dbReference type="InterPro" id="IPR004666">
    <property type="entry name" value="Rp_bS6_RimK/Lys_biosynth_LsyX"/>
</dbReference>
<dbReference type="InterPro" id="IPR013815">
    <property type="entry name" value="ATP_grasp_subdomain_1"/>
</dbReference>
<feature type="domain" description="ATP-grasp" evidence="5">
    <location>
        <begin position="97"/>
        <end position="285"/>
    </location>
</feature>
<dbReference type="Gene3D" id="3.30.470.20">
    <property type="entry name" value="ATP-grasp fold, B domain"/>
    <property type="match status" value="1"/>
</dbReference>
<organism evidence="6 7">
    <name type="scientific">Corynebacterium lizhenjunii</name>
    <dbReference type="NCBI Taxonomy" id="2709394"/>
    <lineage>
        <taxon>Bacteria</taxon>
        <taxon>Bacillati</taxon>
        <taxon>Actinomycetota</taxon>
        <taxon>Actinomycetes</taxon>
        <taxon>Mycobacteriales</taxon>
        <taxon>Corynebacteriaceae</taxon>
        <taxon>Corynebacterium</taxon>
    </lineage>
</organism>
<sequence length="290" mass="31668">METVWLLTNQWLRWERFEQQFAALGAAAAATGRLRLQRVSNDWVAAHATQLSRSALPAAVLVMDKDLPVLRLLEARGVRLINSAQAVADCDDKLYTFASLAGAGVAQPDTLAVPLHYQPLTREQWRSSEFSRQVREFLGFPLVLKHAVGSWGQGVFLLHSEEELLDHLAAAQGQRLLVQRYTASSHGQDTRLYMVGRRCVAAMERRGVGGDFRTNVTGGGTAVSATPSDGQLQAARTAMKALGLEIGSVDFLGELVCEVNSNAQFMTLMEVTGCDVAAQVIDYVARQVAR</sequence>
<dbReference type="GO" id="GO:0005524">
    <property type="term" value="F:ATP binding"/>
    <property type="evidence" value="ECO:0007669"/>
    <property type="project" value="UniProtKB-UniRule"/>
</dbReference>
<dbReference type="Pfam" id="PF08443">
    <property type="entry name" value="RimK"/>
    <property type="match status" value="1"/>
</dbReference>
<dbReference type="Proteomes" id="UP000594681">
    <property type="component" value="Chromosome"/>
</dbReference>
<evidence type="ECO:0000259" key="5">
    <source>
        <dbReference type="PROSITE" id="PS50975"/>
    </source>
</evidence>
<name>A0A7T0PA65_9CORY</name>